<organism evidence="1 2">
    <name type="scientific">Pseudomonas canavaninivorans</name>
    <dbReference type="NCBI Taxonomy" id="2842348"/>
    <lineage>
        <taxon>Bacteria</taxon>
        <taxon>Pseudomonadati</taxon>
        <taxon>Pseudomonadota</taxon>
        <taxon>Gammaproteobacteria</taxon>
        <taxon>Pseudomonadales</taxon>
        <taxon>Pseudomonadaceae</taxon>
        <taxon>Pseudomonas</taxon>
    </lineage>
</organism>
<reference evidence="1 2" key="1">
    <citation type="journal article" date="2021" name="Microorganisms">
        <title>The Ever-Expanding Pseudomonas Genus: Description of 43 New Species and Partition of the Pseudomonas putida Group.</title>
        <authorList>
            <person name="Girard L."/>
            <person name="Lood C."/>
            <person name="Hofte M."/>
            <person name="Vandamme P."/>
            <person name="Rokni-Zadeh H."/>
            <person name="van Noort V."/>
            <person name="Lavigne R."/>
            <person name="De Mot R."/>
        </authorList>
    </citation>
    <scope>NUCLEOTIDE SEQUENCE [LARGE SCALE GENOMIC DNA]</scope>
    <source>
        <strain evidence="1 2">SWRI17</strain>
    </source>
</reference>
<dbReference type="Gene3D" id="3.10.50.20">
    <property type="entry name" value="Cloacin immunity protein"/>
    <property type="match status" value="1"/>
</dbReference>
<evidence type="ECO:0000313" key="1">
    <source>
        <dbReference type="EMBL" id="QXI53828.1"/>
    </source>
</evidence>
<proteinExistence type="predicted"/>
<dbReference type="InterPro" id="IPR003063">
    <property type="entry name" value="Cloacn_immnty_fam"/>
</dbReference>
<accession>A0ABX8QF18</accession>
<dbReference type="SUPFAM" id="SSF54552">
    <property type="entry name" value="Colicin E3 immunity protein"/>
    <property type="match status" value="1"/>
</dbReference>
<sequence length="84" mass="9985">MGLKIRLRWFDKVSELLVEKEYSKDFGSDTEILDELNIPSGNNINNGNLDVVGEWVGILQPHFKHYLDLSRYDYQVSFDYRDEW</sequence>
<protein>
    <submittedName>
        <fullName evidence="1">Cloacin immunity family protein</fullName>
    </submittedName>
</protein>
<dbReference type="PRINTS" id="PR01296">
    <property type="entry name" value="CLOACNIMMNTY"/>
</dbReference>
<dbReference type="Pfam" id="PF03513">
    <property type="entry name" value="Cloacin_immun"/>
    <property type="match status" value="1"/>
</dbReference>
<gene>
    <name evidence="1" type="ORF">KSS97_02405</name>
</gene>
<dbReference type="EMBL" id="CP077080">
    <property type="protein sequence ID" value="QXI53828.1"/>
    <property type="molecule type" value="Genomic_DNA"/>
</dbReference>
<dbReference type="InterPro" id="IPR036528">
    <property type="entry name" value="Cloacn_immnty_sf"/>
</dbReference>
<name>A0ABX8QF18_PSECO</name>
<evidence type="ECO:0000313" key="2">
    <source>
        <dbReference type="Proteomes" id="UP000824066"/>
    </source>
</evidence>
<keyword evidence="2" id="KW-1185">Reference proteome</keyword>
<dbReference type="Proteomes" id="UP000824066">
    <property type="component" value="Chromosome"/>
</dbReference>
<dbReference type="RefSeq" id="WP_198797046.1">
    <property type="nucleotide sequence ID" value="NZ_CP077080.1"/>
</dbReference>